<evidence type="ECO:0000256" key="3">
    <source>
        <dbReference type="ARBA" id="ARBA00022670"/>
    </source>
</evidence>
<evidence type="ECO:0000313" key="15">
    <source>
        <dbReference type="EMBL" id="MPM37914.1"/>
    </source>
</evidence>
<evidence type="ECO:0000259" key="14">
    <source>
        <dbReference type="Pfam" id="PF16491"/>
    </source>
</evidence>
<evidence type="ECO:0000259" key="13">
    <source>
        <dbReference type="Pfam" id="PF01435"/>
    </source>
</evidence>
<evidence type="ECO:0000256" key="7">
    <source>
        <dbReference type="ARBA" id="ARBA00022824"/>
    </source>
</evidence>
<comment type="cofactor">
    <cofactor evidence="1">
        <name>Zn(2+)</name>
        <dbReference type="ChEBI" id="CHEBI:29105"/>
    </cofactor>
</comment>
<evidence type="ECO:0000256" key="2">
    <source>
        <dbReference type="ARBA" id="ARBA00004477"/>
    </source>
</evidence>
<dbReference type="InterPro" id="IPR001915">
    <property type="entry name" value="Peptidase_M48"/>
</dbReference>
<feature type="domain" description="CAAX prenyl protease 1 N-terminal" evidence="14">
    <location>
        <begin position="33"/>
        <end position="202"/>
    </location>
</feature>
<evidence type="ECO:0000256" key="5">
    <source>
        <dbReference type="ARBA" id="ARBA00022723"/>
    </source>
</evidence>
<feature type="transmembrane region" description="Helical" evidence="12">
    <location>
        <begin position="61"/>
        <end position="81"/>
    </location>
</feature>
<feature type="transmembrane region" description="Helical" evidence="12">
    <location>
        <begin position="101"/>
        <end position="124"/>
    </location>
</feature>
<evidence type="ECO:0000256" key="1">
    <source>
        <dbReference type="ARBA" id="ARBA00001947"/>
    </source>
</evidence>
<dbReference type="FunFam" id="3.30.2010.10:FF:000002">
    <property type="entry name" value="CAAX prenyl protease"/>
    <property type="match status" value="1"/>
</dbReference>
<dbReference type="PANTHER" id="PTHR10120">
    <property type="entry name" value="CAAX PRENYL PROTEASE 1"/>
    <property type="match status" value="1"/>
</dbReference>
<dbReference type="CDD" id="cd07343">
    <property type="entry name" value="M48A_Zmpste24p_like"/>
    <property type="match status" value="1"/>
</dbReference>
<keyword evidence="3 15" id="KW-0645">Protease</keyword>
<organism evidence="15">
    <name type="scientific">bioreactor metagenome</name>
    <dbReference type="NCBI Taxonomy" id="1076179"/>
    <lineage>
        <taxon>unclassified sequences</taxon>
        <taxon>metagenomes</taxon>
        <taxon>ecological metagenomes</taxon>
    </lineage>
</organism>
<dbReference type="GO" id="GO:0046872">
    <property type="term" value="F:metal ion binding"/>
    <property type="evidence" value="ECO:0007669"/>
    <property type="project" value="UniProtKB-KW"/>
</dbReference>
<keyword evidence="9 12" id="KW-1133">Transmembrane helix</keyword>
<keyword evidence="7" id="KW-0256">Endoplasmic reticulum</keyword>
<dbReference type="InterPro" id="IPR027057">
    <property type="entry name" value="CAXX_Prtase_1"/>
</dbReference>
<feature type="transmembrane region" description="Helical" evidence="12">
    <location>
        <begin position="172"/>
        <end position="192"/>
    </location>
</feature>
<dbReference type="EMBL" id="VSSQ01008111">
    <property type="protein sequence ID" value="MPM37914.1"/>
    <property type="molecule type" value="Genomic_DNA"/>
</dbReference>
<dbReference type="GO" id="GO:0071586">
    <property type="term" value="P:CAAX-box protein processing"/>
    <property type="evidence" value="ECO:0007669"/>
    <property type="project" value="InterPro"/>
</dbReference>
<dbReference type="GO" id="GO:0005789">
    <property type="term" value="C:endoplasmic reticulum membrane"/>
    <property type="evidence" value="ECO:0007669"/>
    <property type="project" value="UniProtKB-SubCell"/>
</dbReference>
<dbReference type="Pfam" id="PF01435">
    <property type="entry name" value="Peptidase_M48"/>
    <property type="match status" value="1"/>
</dbReference>
<evidence type="ECO:0000256" key="12">
    <source>
        <dbReference type="SAM" id="Phobius"/>
    </source>
</evidence>
<feature type="transmembrane region" description="Helical" evidence="12">
    <location>
        <begin position="289"/>
        <end position="307"/>
    </location>
</feature>
<keyword evidence="4 12" id="KW-0812">Transmembrane</keyword>
<keyword evidence="5" id="KW-0479">Metal-binding</keyword>
<feature type="domain" description="Peptidase M48" evidence="13">
    <location>
        <begin position="205"/>
        <end position="408"/>
    </location>
</feature>
<evidence type="ECO:0000256" key="10">
    <source>
        <dbReference type="ARBA" id="ARBA00023049"/>
    </source>
</evidence>
<dbReference type="Pfam" id="PF16491">
    <property type="entry name" value="Peptidase_M48_N"/>
    <property type="match status" value="1"/>
</dbReference>
<keyword evidence="8" id="KW-0862">Zinc</keyword>
<dbReference type="Gene3D" id="3.30.2010.10">
    <property type="entry name" value="Metalloproteases ('zincins'), catalytic domain"/>
    <property type="match status" value="1"/>
</dbReference>
<dbReference type="InterPro" id="IPR032456">
    <property type="entry name" value="Peptidase_M48_N"/>
</dbReference>
<name>A0A644ZJH4_9ZZZZ</name>
<feature type="transmembrane region" description="Helical" evidence="12">
    <location>
        <begin position="327"/>
        <end position="347"/>
    </location>
</feature>
<evidence type="ECO:0000256" key="4">
    <source>
        <dbReference type="ARBA" id="ARBA00022692"/>
    </source>
</evidence>
<evidence type="ECO:0000256" key="8">
    <source>
        <dbReference type="ARBA" id="ARBA00022833"/>
    </source>
</evidence>
<sequence>MEQTIFILIVAFLLLDVVVGTWLSLLNSRHWPENVPERIASVFTQKKFLKARSYSHERRRLSYVVSFFQLALILIMLFSGGFARIDDLAGGIWNHRIGQSIVYFGIIFLAVDVLTLPFQWYSVFSIEQKFGFNKSTPAIFIGDKIKSWIMAAVLGGGIFWLLAEIYYSIPDYFWLLAWGVLTLFSLLMTMFYSNIIVPLFNKQTPLEAGELRDAIELFAKTNGFNLKNIFVINGSKRSTKSNAYFTGIGPKKRIVLYDTLIEKHTTDEIVAVLAHEIGHYKMKHVTSGFIFSTILNLGALYLLNLFLSMPEFAGAIGMKPSLHASLLVFALLFSPVSTIIGVVSNIISRRHEFAADRFAYDHTHTPALADALIKLSVDNLSNPTPHPYYVFVNYSHPPVLERLDALDRLSEKDKN</sequence>
<dbReference type="GO" id="GO:0004222">
    <property type="term" value="F:metalloendopeptidase activity"/>
    <property type="evidence" value="ECO:0007669"/>
    <property type="project" value="InterPro"/>
</dbReference>
<protein>
    <submittedName>
        <fullName evidence="15">Protease HtpX</fullName>
        <ecNumber evidence="15">3.4.24.-</ecNumber>
    </submittedName>
</protein>
<comment type="subcellular location">
    <subcellularLocation>
        <location evidence="2">Endoplasmic reticulum membrane</location>
        <topology evidence="2">Multi-pass membrane protein</topology>
    </subcellularLocation>
</comment>
<reference evidence="15" key="1">
    <citation type="submission" date="2019-08" db="EMBL/GenBank/DDBJ databases">
        <authorList>
            <person name="Kucharzyk K."/>
            <person name="Murdoch R.W."/>
            <person name="Higgins S."/>
            <person name="Loffler F."/>
        </authorList>
    </citation>
    <scope>NUCLEOTIDE SEQUENCE</scope>
</reference>
<keyword evidence="6 15" id="KW-0378">Hydrolase</keyword>
<evidence type="ECO:0000256" key="9">
    <source>
        <dbReference type="ARBA" id="ARBA00022989"/>
    </source>
</evidence>
<accession>A0A644ZJH4</accession>
<proteinExistence type="predicted"/>
<keyword evidence="10" id="KW-0482">Metalloprotease</keyword>
<dbReference type="EC" id="3.4.24.-" evidence="15"/>
<comment type="caution">
    <text evidence="15">The sequence shown here is derived from an EMBL/GenBank/DDBJ whole genome shotgun (WGS) entry which is preliminary data.</text>
</comment>
<evidence type="ECO:0000256" key="6">
    <source>
        <dbReference type="ARBA" id="ARBA00022801"/>
    </source>
</evidence>
<feature type="transmembrane region" description="Helical" evidence="12">
    <location>
        <begin position="6"/>
        <end position="26"/>
    </location>
</feature>
<dbReference type="AlphaFoldDB" id="A0A644ZJH4"/>
<evidence type="ECO:0000256" key="11">
    <source>
        <dbReference type="ARBA" id="ARBA00023136"/>
    </source>
</evidence>
<keyword evidence="11 12" id="KW-0472">Membrane</keyword>
<gene>
    <name evidence="15" type="primary">htpX_26</name>
    <name evidence="15" type="ORF">SDC9_84535</name>
</gene>
<feature type="transmembrane region" description="Helical" evidence="12">
    <location>
        <begin position="145"/>
        <end position="166"/>
    </location>
</feature>